<dbReference type="AlphaFoldDB" id="A0A2J6R123"/>
<accession>A0A2J6R123</accession>
<gene>
    <name evidence="1" type="ORF">L207DRAFT_591084</name>
</gene>
<proteinExistence type="predicted"/>
<keyword evidence="2" id="KW-1185">Reference proteome</keyword>
<organism evidence="1 2">
    <name type="scientific">Hyaloscypha variabilis (strain UAMH 11265 / GT02V1 / F)</name>
    <name type="common">Meliniomyces variabilis</name>
    <dbReference type="NCBI Taxonomy" id="1149755"/>
    <lineage>
        <taxon>Eukaryota</taxon>
        <taxon>Fungi</taxon>
        <taxon>Dikarya</taxon>
        <taxon>Ascomycota</taxon>
        <taxon>Pezizomycotina</taxon>
        <taxon>Leotiomycetes</taxon>
        <taxon>Helotiales</taxon>
        <taxon>Hyaloscyphaceae</taxon>
        <taxon>Hyaloscypha</taxon>
        <taxon>Hyaloscypha variabilis</taxon>
    </lineage>
</organism>
<name>A0A2J6R123_HYAVF</name>
<dbReference type="EMBL" id="KZ613960">
    <property type="protein sequence ID" value="PMD32218.1"/>
    <property type="molecule type" value="Genomic_DNA"/>
</dbReference>
<dbReference type="Proteomes" id="UP000235786">
    <property type="component" value="Unassembled WGS sequence"/>
</dbReference>
<evidence type="ECO:0000313" key="1">
    <source>
        <dbReference type="EMBL" id="PMD32218.1"/>
    </source>
</evidence>
<protein>
    <submittedName>
        <fullName evidence="1">Uncharacterized protein</fullName>
    </submittedName>
</protein>
<dbReference type="OrthoDB" id="3552810at2759"/>
<reference evidence="1 2" key="1">
    <citation type="submission" date="2016-04" db="EMBL/GenBank/DDBJ databases">
        <title>A degradative enzymes factory behind the ericoid mycorrhizal symbiosis.</title>
        <authorList>
            <consortium name="DOE Joint Genome Institute"/>
            <person name="Martino E."/>
            <person name="Morin E."/>
            <person name="Grelet G."/>
            <person name="Kuo A."/>
            <person name="Kohler A."/>
            <person name="Daghino S."/>
            <person name="Barry K."/>
            <person name="Choi C."/>
            <person name="Cichocki N."/>
            <person name="Clum A."/>
            <person name="Copeland A."/>
            <person name="Hainaut M."/>
            <person name="Haridas S."/>
            <person name="Labutti K."/>
            <person name="Lindquist E."/>
            <person name="Lipzen A."/>
            <person name="Khouja H.-R."/>
            <person name="Murat C."/>
            <person name="Ohm R."/>
            <person name="Olson A."/>
            <person name="Spatafora J."/>
            <person name="Veneault-Fourrey C."/>
            <person name="Henrissat B."/>
            <person name="Grigoriev I."/>
            <person name="Martin F."/>
            <person name="Perotto S."/>
        </authorList>
    </citation>
    <scope>NUCLEOTIDE SEQUENCE [LARGE SCALE GENOMIC DNA]</scope>
    <source>
        <strain evidence="1 2">F</strain>
    </source>
</reference>
<evidence type="ECO:0000313" key="2">
    <source>
        <dbReference type="Proteomes" id="UP000235786"/>
    </source>
</evidence>
<sequence>MPKVTIAANQEPQLDHQLQALAEMWEREQKWWLGPGTNHAVTWCFENQIAIMALHSSDHETPIFAVECIGCQRWYKHCMFSNRERKSEYPLCRWCQAGKGIGTGPQQFEIQSHIHCNKSGKKTCGDGYMSLEAPVCRRQVKEAGIDDIAPPEVQFSVKKKMSQKERKAARSFATEGAGFW</sequence>